<evidence type="ECO:0000313" key="1">
    <source>
        <dbReference type="EMBL" id="KKM60777.1"/>
    </source>
</evidence>
<dbReference type="AlphaFoldDB" id="A0A0F9LUN4"/>
<reference evidence="1" key="1">
    <citation type="journal article" date="2015" name="Nature">
        <title>Complex archaea that bridge the gap between prokaryotes and eukaryotes.</title>
        <authorList>
            <person name="Spang A."/>
            <person name="Saw J.H."/>
            <person name="Jorgensen S.L."/>
            <person name="Zaremba-Niedzwiedzka K."/>
            <person name="Martijn J."/>
            <person name="Lind A.E."/>
            <person name="van Eijk R."/>
            <person name="Schleper C."/>
            <person name="Guy L."/>
            <person name="Ettema T.J."/>
        </authorList>
    </citation>
    <scope>NUCLEOTIDE SEQUENCE</scope>
</reference>
<dbReference type="EMBL" id="LAZR01011612">
    <property type="protein sequence ID" value="KKM60777.1"/>
    <property type="molecule type" value="Genomic_DNA"/>
</dbReference>
<proteinExistence type="predicted"/>
<gene>
    <name evidence="1" type="ORF">LCGC14_1538440</name>
</gene>
<organism evidence="1">
    <name type="scientific">marine sediment metagenome</name>
    <dbReference type="NCBI Taxonomy" id="412755"/>
    <lineage>
        <taxon>unclassified sequences</taxon>
        <taxon>metagenomes</taxon>
        <taxon>ecological metagenomes</taxon>
    </lineage>
</organism>
<accession>A0A0F9LUN4</accession>
<comment type="caution">
    <text evidence="1">The sequence shown here is derived from an EMBL/GenBank/DDBJ whole genome shotgun (WGS) entry which is preliminary data.</text>
</comment>
<sequence>MIEQIAKQRRNNHAFAHFTGDDIEQEIWAMCLDALRRYNPTTGPLEHFLNSHVSNRLKNLKRDKYFRPGSCIATSGAARTRMNLVNALPLDNSEIPDSSIILGGAQAEPDPLMQLLADETRDYITDRLPPDMKPIFFAVMSGNKIRQPILDKFRKIVAAILEERDRYG</sequence>
<protein>
    <recommendedName>
        <fullName evidence="2">RNA polymerase sigma-70 region 2 domain-containing protein</fullName>
    </recommendedName>
</protein>
<evidence type="ECO:0008006" key="2">
    <source>
        <dbReference type="Google" id="ProtNLM"/>
    </source>
</evidence>
<name>A0A0F9LUN4_9ZZZZ</name>